<dbReference type="Gene3D" id="3.40.50.720">
    <property type="entry name" value="NAD(P)-binding Rossmann-like Domain"/>
    <property type="match status" value="1"/>
</dbReference>
<organism evidence="6 7">
    <name type="scientific">Lysinibacter cavernae</name>
    <dbReference type="NCBI Taxonomy" id="1640652"/>
    <lineage>
        <taxon>Bacteria</taxon>
        <taxon>Bacillati</taxon>
        <taxon>Actinomycetota</taxon>
        <taxon>Actinomycetes</taxon>
        <taxon>Micrococcales</taxon>
        <taxon>Microbacteriaceae</taxon>
        <taxon>Lysinibacter</taxon>
    </lineage>
</organism>
<keyword evidence="7" id="KW-1185">Reference proteome</keyword>
<gene>
    <name evidence="6" type="ORF">FHX76_000942</name>
</gene>
<evidence type="ECO:0000259" key="4">
    <source>
        <dbReference type="Pfam" id="PF01408"/>
    </source>
</evidence>
<reference evidence="6 7" key="1">
    <citation type="submission" date="2020-02" db="EMBL/GenBank/DDBJ databases">
        <title>Sequencing the genomes of 1000 actinobacteria strains.</title>
        <authorList>
            <person name="Klenk H.-P."/>
        </authorList>
    </citation>
    <scope>NUCLEOTIDE SEQUENCE [LARGE SCALE GENOMIC DNA]</scope>
    <source>
        <strain evidence="6 7">DSM 27960</strain>
    </source>
</reference>
<evidence type="ECO:0000313" key="7">
    <source>
        <dbReference type="Proteomes" id="UP000541033"/>
    </source>
</evidence>
<dbReference type="EMBL" id="JAAMOX010000001">
    <property type="protein sequence ID" value="NIH53074.1"/>
    <property type="molecule type" value="Genomic_DNA"/>
</dbReference>
<feature type="domain" description="Gfo/Idh/MocA-like oxidoreductase N-terminal" evidence="4">
    <location>
        <begin position="11"/>
        <end position="108"/>
    </location>
</feature>
<evidence type="ECO:0000256" key="3">
    <source>
        <dbReference type="ARBA" id="ARBA00023027"/>
    </source>
</evidence>
<proteinExistence type="inferred from homology"/>
<keyword evidence="3" id="KW-0520">NAD</keyword>
<dbReference type="InterPro" id="IPR055170">
    <property type="entry name" value="GFO_IDH_MocA-like_dom"/>
</dbReference>
<dbReference type="NCBIfam" id="TIGR04380">
    <property type="entry name" value="myo_inos_iolG"/>
    <property type="match status" value="1"/>
</dbReference>
<evidence type="ECO:0000259" key="5">
    <source>
        <dbReference type="Pfam" id="PF22725"/>
    </source>
</evidence>
<dbReference type="AlphaFoldDB" id="A0A7X5QZX9"/>
<dbReference type="EC" id="1.1.1.18" evidence="6"/>
<dbReference type="Pfam" id="PF22725">
    <property type="entry name" value="GFO_IDH_MocA_C3"/>
    <property type="match status" value="1"/>
</dbReference>
<dbReference type="RefSeq" id="WP_167148393.1">
    <property type="nucleotide sequence ID" value="NZ_JAAMOX010000001.1"/>
</dbReference>
<dbReference type="EC" id="1.1.1.369" evidence="6"/>
<protein>
    <submittedName>
        <fullName evidence="6">Myo-inositol 2-dehydrogenase/D-chiro-inositol 1-dehydrogenase</fullName>
        <ecNumber evidence="6">1.1.1.18</ecNumber>
        <ecNumber evidence="6">1.1.1.369</ecNumber>
    </submittedName>
</protein>
<evidence type="ECO:0000256" key="2">
    <source>
        <dbReference type="ARBA" id="ARBA00023002"/>
    </source>
</evidence>
<dbReference type="GO" id="GO:0000166">
    <property type="term" value="F:nucleotide binding"/>
    <property type="evidence" value="ECO:0007669"/>
    <property type="project" value="InterPro"/>
</dbReference>
<dbReference type="GO" id="GO:0050112">
    <property type="term" value="F:inositol 2-dehydrogenase (NAD+) activity"/>
    <property type="evidence" value="ECO:0007669"/>
    <property type="project" value="UniProtKB-EC"/>
</dbReference>
<dbReference type="SUPFAM" id="SSF55347">
    <property type="entry name" value="Glyceraldehyde-3-phosphate dehydrogenase-like, C-terminal domain"/>
    <property type="match status" value="1"/>
</dbReference>
<evidence type="ECO:0000256" key="1">
    <source>
        <dbReference type="ARBA" id="ARBA00010928"/>
    </source>
</evidence>
<dbReference type="PANTHER" id="PTHR42840:SF3">
    <property type="entry name" value="BINDING ROSSMANN FOLD OXIDOREDUCTASE, PUTATIVE (AFU_ORTHOLOGUE AFUA_2G10240)-RELATED"/>
    <property type="match status" value="1"/>
</dbReference>
<keyword evidence="2 6" id="KW-0560">Oxidoreductase</keyword>
<name>A0A7X5QZX9_9MICO</name>
<dbReference type="Pfam" id="PF01408">
    <property type="entry name" value="GFO_IDH_MocA"/>
    <property type="match status" value="1"/>
</dbReference>
<comment type="caution">
    <text evidence="6">The sequence shown here is derived from an EMBL/GenBank/DDBJ whole genome shotgun (WGS) entry which is preliminary data.</text>
</comment>
<dbReference type="InterPro" id="IPR036291">
    <property type="entry name" value="NAD(P)-bd_dom_sf"/>
</dbReference>
<comment type="similarity">
    <text evidence="1">Belongs to the Gfo/Idh/MocA family.</text>
</comment>
<sequence>MTEYTEAATVGIGIFGSGRIGQVHAANVALNPGSTLLWVCDPRLDAATELAQKYGARATDNPNDVLSDPAVQAVLVGSSTPTHMDLTVQSVRAGKRVLCEKPLDLELDVIDAARADAGPDIEHVMVGFNRRFDPNVAEVHRRVEAGEIGQLEQLTIISRDPTPPPGEYLAVSGGMFRDMTIHDFDMARFFLGEITSVYATGSALFSDDARAVGDVDSASLILTNAAGVQCQIINSRHCGYGYDQRLEAFGSLGSLRVGNQRDTTVVFDGASATDVKNPIQNFFLERYAAAYQIELQHFLTSIASGVAPSPSFEDGREAVVCALAAQRSLSEGRVVALSEFGL</sequence>
<dbReference type="InterPro" id="IPR000683">
    <property type="entry name" value="Gfo/Idh/MocA-like_OxRdtase_N"/>
</dbReference>
<dbReference type="Gene3D" id="3.30.360.10">
    <property type="entry name" value="Dihydrodipicolinate Reductase, domain 2"/>
    <property type="match status" value="1"/>
</dbReference>
<dbReference type="Proteomes" id="UP000541033">
    <property type="component" value="Unassembled WGS sequence"/>
</dbReference>
<accession>A0A7X5QZX9</accession>
<evidence type="ECO:0000313" key="6">
    <source>
        <dbReference type="EMBL" id="NIH53074.1"/>
    </source>
</evidence>
<dbReference type="PANTHER" id="PTHR42840">
    <property type="entry name" value="NAD(P)-BINDING ROSSMANN-FOLD SUPERFAMILY PROTEIN-RELATED"/>
    <property type="match status" value="1"/>
</dbReference>
<dbReference type="SUPFAM" id="SSF51735">
    <property type="entry name" value="NAD(P)-binding Rossmann-fold domains"/>
    <property type="match status" value="1"/>
</dbReference>
<feature type="domain" description="GFO/IDH/MocA-like oxidoreductase" evidence="5">
    <location>
        <begin position="137"/>
        <end position="256"/>
    </location>
</feature>
<dbReference type="InterPro" id="IPR030827">
    <property type="entry name" value="Myo_inos_IolG"/>
</dbReference>